<evidence type="ECO:0000256" key="7">
    <source>
        <dbReference type="ARBA" id="ARBA00022832"/>
    </source>
</evidence>
<dbReference type="GO" id="GO:0005829">
    <property type="term" value="C:cytosol"/>
    <property type="evidence" value="ECO:0007669"/>
    <property type="project" value="TreeGrafter"/>
</dbReference>
<keyword evidence="6 11" id="KW-0808">Transferase</keyword>
<evidence type="ECO:0000313" key="15">
    <source>
        <dbReference type="EMBL" id="KPD02571.1"/>
    </source>
</evidence>
<sequence>MSKRRVVVTGLGMLSPVGNTVESSWKAVCDGQSGISLIEHFDTTNHATKFAGVVKEFNHEDYGLSRKDARKMDPFIQYGIAAGQQALQDSGLEITEANATRIGAAIGSGIGGLGLIQDNCESLGAGGPRKVSPFFVPSTIINMVAGHLSIIHGFKGPSISIATACTSGVHNIGHAARMIVYGDADVMIAGGAEKATTPLGVAGFGAARALSTRNDDPQAASRPWDKNRDGFVLGDGAGIIVLEEYEHAKARGAKIYAEIVGFGMSSDAYHMTSPAENGEGAALAMVNALKDAQISAQDIGYINAHGTSTHAGDIAEAQAVETVFGMGTDVLVSSTKSMTGHLLGAAGAIESIFTILALRDQIVPPTINLDEPDEACKLDFVPGAARKVENMEYALCNSFGFGGTNGSLIFRKVSDS</sequence>
<dbReference type="PANTHER" id="PTHR11712">
    <property type="entry name" value="POLYKETIDE SYNTHASE-RELATED"/>
    <property type="match status" value="1"/>
</dbReference>
<dbReference type="InterPro" id="IPR016039">
    <property type="entry name" value="Thiolase-like"/>
</dbReference>
<comment type="caution">
    <text evidence="15">The sequence shown here is derived from an EMBL/GenBank/DDBJ whole genome shotgun (WGS) entry which is preliminary data.</text>
</comment>
<dbReference type="NCBIfam" id="NF004970">
    <property type="entry name" value="PRK06333.1"/>
    <property type="match status" value="1"/>
</dbReference>
<keyword evidence="8" id="KW-0443">Lipid metabolism</keyword>
<dbReference type="InterPro" id="IPR000794">
    <property type="entry name" value="Beta-ketoacyl_synthase"/>
</dbReference>
<comment type="function">
    <text evidence="11">Involved in the type II fatty acid elongation cycle. Catalyzes the elongation of a wide range of acyl-ACP by the addition of two carbons from malonyl-ACP to an acyl acceptor. Can efficiently catalyze the conversion of palmitoleoyl-ACP (cis-hexadec-9-enoyl-ACP) to cis-vaccenoyl-ACP (cis-octadec-11-enoyl-ACP), an essential step in the thermal regulation of fatty acid composition.</text>
</comment>
<dbReference type="CDD" id="cd00834">
    <property type="entry name" value="KAS_I_II"/>
    <property type="match status" value="1"/>
</dbReference>
<dbReference type="FunFam" id="3.40.47.10:FF:000009">
    <property type="entry name" value="3-oxoacyl-[acyl-carrier-protein] synthase 2"/>
    <property type="match status" value="1"/>
</dbReference>
<dbReference type="OrthoDB" id="9808669at2"/>
<proteinExistence type="inferred from homology"/>
<dbReference type="GO" id="GO:0006633">
    <property type="term" value="P:fatty acid biosynthetic process"/>
    <property type="evidence" value="ECO:0007669"/>
    <property type="project" value="UniProtKB-UniRule"/>
</dbReference>
<evidence type="ECO:0000256" key="12">
    <source>
        <dbReference type="PIRSR" id="PIRSR000447-1"/>
    </source>
</evidence>
<comment type="catalytic activity">
    <reaction evidence="11">
        <text>a fatty acyl-[ACP] + malonyl-[ACP] + H(+) = a 3-oxoacyl-[ACP] + holo-[ACP] + CO2</text>
        <dbReference type="Rhea" id="RHEA:22836"/>
        <dbReference type="Rhea" id="RHEA-COMP:9623"/>
        <dbReference type="Rhea" id="RHEA-COMP:9685"/>
        <dbReference type="Rhea" id="RHEA-COMP:9916"/>
        <dbReference type="Rhea" id="RHEA-COMP:14125"/>
        <dbReference type="ChEBI" id="CHEBI:15378"/>
        <dbReference type="ChEBI" id="CHEBI:16526"/>
        <dbReference type="ChEBI" id="CHEBI:64479"/>
        <dbReference type="ChEBI" id="CHEBI:78449"/>
        <dbReference type="ChEBI" id="CHEBI:78776"/>
        <dbReference type="ChEBI" id="CHEBI:138651"/>
    </reaction>
</comment>
<dbReference type="Pfam" id="PF00109">
    <property type="entry name" value="ketoacyl-synt"/>
    <property type="match status" value="1"/>
</dbReference>
<dbReference type="Pfam" id="PF02801">
    <property type="entry name" value="Ketoacyl-synt_C"/>
    <property type="match status" value="1"/>
</dbReference>
<dbReference type="PROSITE" id="PS00606">
    <property type="entry name" value="KS3_1"/>
    <property type="match status" value="1"/>
</dbReference>
<gene>
    <name evidence="15" type="ORF">M992_1725</name>
</gene>
<dbReference type="EC" id="2.3.1.179" evidence="3 11"/>
<keyword evidence="10 11" id="KW-0012">Acyltransferase</keyword>
<comment type="similarity">
    <text evidence="2 11 13">Belongs to the thiolase-like superfamily. Beta-ketoacyl-ACP synthases family.</text>
</comment>
<evidence type="ECO:0000256" key="10">
    <source>
        <dbReference type="ARBA" id="ARBA00023315"/>
    </source>
</evidence>
<evidence type="ECO:0000259" key="14">
    <source>
        <dbReference type="PROSITE" id="PS52004"/>
    </source>
</evidence>
<evidence type="ECO:0000256" key="11">
    <source>
        <dbReference type="PIRNR" id="PIRNR000447"/>
    </source>
</evidence>
<dbReference type="PANTHER" id="PTHR11712:SF336">
    <property type="entry name" value="3-OXOACYL-[ACYL-CARRIER-PROTEIN] SYNTHASE, MITOCHONDRIAL"/>
    <property type="match status" value="1"/>
</dbReference>
<feature type="active site" description="For beta-ketoacyl synthase activity" evidence="12">
    <location>
        <position position="165"/>
    </location>
</feature>
<keyword evidence="5 11" id="KW-0444">Lipid biosynthesis</keyword>
<dbReference type="InterPro" id="IPR017568">
    <property type="entry name" value="3-oxoacyl-ACP_synth-2"/>
</dbReference>
<protein>
    <recommendedName>
        <fullName evidence="4 11">3-oxoacyl-[acyl-carrier-protein] synthase 2</fullName>
        <ecNumber evidence="3 11">2.3.1.179</ecNumber>
    </recommendedName>
</protein>
<organism evidence="15 16">
    <name type="scientific">Moellerella wisconsensis ATCC 35017</name>
    <dbReference type="NCBI Taxonomy" id="1354267"/>
    <lineage>
        <taxon>Bacteria</taxon>
        <taxon>Pseudomonadati</taxon>
        <taxon>Pseudomonadota</taxon>
        <taxon>Gammaproteobacteria</taxon>
        <taxon>Enterobacterales</taxon>
        <taxon>Morganellaceae</taxon>
        <taxon>Moellerella</taxon>
    </lineage>
</organism>
<accession>A0A0N0IAB2</accession>
<evidence type="ECO:0000256" key="5">
    <source>
        <dbReference type="ARBA" id="ARBA00022516"/>
    </source>
</evidence>
<dbReference type="PIRSF" id="PIRSF000447">
    <property type="entry name" value="KAS_II"/>
    <property type="match status" value="1"/>
</dbReference>
<evidence type="ECO:0000256" key="9">
    <source>
        <dbReference type="ARBA" id="ARBA00023160"/>
    </source>
</evidence>
<dbReference type="InterPro" id="IPR014031">
    <property type="entry name" value="Ketoacyl_synth_C"/>
</dbReference>
<dbReference type="InterPro" id="IPR020841">
    <property type="entry name" value="PKS_Beta-ketoAc_synthase_dom"/>
</dbReference>
<dbReference type="AlphaFoldDB" id="A0A0N0IAB2"/>
<dbReference type="SMART" id="SM00825">
    <property type="entry name" value="PKS_KS"/>
    <property type="match status" value="1"/>
</dbReference>
<comment type="pathway">
    <text evidence="1 11">Lipid metabolism; fatty acid biosynthesis.</text>
</comment>
<dbReference type="Gene3D" id="3.40.47.10">
    <property type="match status" value="1"/>
</dbReference>
<dbReference type="InterPro" id="IPR014030">
    <property type="entry name" value="Ketoacyl_synth_N"/>
</dbReference>
<evidence type="ECO:0000256" key="4">
    <source>
        <dbReference type="ARBA" id="ARBA00014657"/>
    </source>
</evidence>
<evidence type="ECO:0000313" key="16">
    <source>
        <dbReference type="Proteomes" id="UP000053226"/>
    </source>
</evidence>
<dbReference type="Proteomes" id="UP000053226">
    <property type="component" value="Unassembled WGS sequence"/>
</dbReference>
<keyword evidence="9 11" id="KW-0275">Fatty acid biosynthesis</keyword>
<name>A0A0N0IAB2_9GAMM</name>
<evidence type="ECO:0000256" key="6">
    <source>
        <dbReference type="ARBA" id="ARBA00022679"/>
    </source>
</evidence>
<dbReference type="RefSeq" id="WP_072165938.1">
    <property type="nucleotide sequence ID" value="NZ_CAWMUS010000018.1"/>
</dbReference>
<dbReference type="PROSITE" id="PS52004">
    <property type="entry name" value="KS3_2"/>
    <property type="match status" value="1"/>
</dbReference>
<comment type="catalytic activity">
    <reaction evidence="11">
        <text>(9Z)-hexadecenoyl-[ACP] + malonyl-[ACP] + H(+) = 3-oxo-(11Z)-octadecenoyl-[ACP] + holo-[ACP] + CO2</text>
        <dbReference type="Rhea" id="RHEA:55040"/>
        <dbReference type="Rhea" id="RHEA-COMP:9623"/>
        <dbReference type="Rhea" id="RHEA-COMP:9685"/>
        <dbReference type="Rhea" id="RHEA-COMP:10800"/>
        <dbReference type="Rhea" id="RHEA-COMP:14074"/>
        <dbReference type="ChEBI" id="CHEBI:15378"/>
        <dbReference type="ChEBI" id="CHEBI:16526"/>
        <dbReference type="ChEBI" id="CHEBI:64479"/>
        <dbReference type="ChEBI" id="CHEBI:78449"/>
        <dbReference type="ChEBI" id="CHEBI:83989"/>
        <dbReference type="ChEBI" id="CHEBI:138538"/>
        <dbReference type="EC" id="2.3.1.179"/>
    </reaction>
</comment>
<evidence type="ECO:0000256" key="1">
    <source>
        <dbReference type="ARBA" id="ARBA00005194"/>
    </source>
</evidence>
<dbReference type="InterPro" id="IPR018201">
    <property type="entry name" value="Ketoacyl_synth_AS"/>
</dbReference>
<evidence type="ECO:0000256" key="8">
    <source>
        <dbReference type="ARBA" id="ARBA00023098"/>
    </source>
</evidence>
<reference evidence="15 16" key="1">
    <citation type="submission" date="2015-07" db="EMBL/GenBank/DDBJ databases">
        <title>ATOL: Assembling a taxonomically balanced genome-scale reconstruction of the evolutionary history of the Enterobacteriaceae.</title>
        <authorList>
            <person name="Plunkett G.III."/>
            <person name="Neeno-Eckwall E.C."/>
            <person name="Glasner J.D."/>
            <person name="Perna N.T."/>
        </authorList>
    </citation>
    <scope>NUCLEOTIDE SEQUENCE [LARGE SCALE GENOMIC DNA]</scope>
    <source>
        <strain evidence="15 16">ATCC 35017</strain>
    </source>
</reference>
<evidence type="ECO:0000256" key="2">
    <source>
        <dbReference type="ARBA" id="ARBA00008467"/>
    </source>
</evidence>
<dbReference type="SUPFAM" id="SSF53901">
    <property type="entry name" value="Thiolase-like"/>
    <property type="match status" value="2"/>
</dbReference>
<dbReference type="NCBIfam" id="TIGR03150">
    <property type="entry name" value="fabF"/>
    <property type="match status" value="1"/>
</dbReference>
<keyword evidence="16" id="KW-1185">Reference proteome</keyword>
<evidence type="ECO:0000256" key="3">
    <source>
        <dbReference type="ARBA" id="ARBA00012356"/>
    </source>
</evidence>
<dbReference type="NCBIfam" id="NF005589">
    <property type="entry name" value="PRK07314.1"/>
    <property type="match status" value="1"/>
</dbReference>
<dbReference type="UniPathway" id="UPA00094"/>
<keyword evidence="7" id="KW-0276">Fatty acid metabolism</keyword>
<dbReference type="GO" id="GO:0004315">
    <property type="term" value="F:3-oxoacyl-[acyl-carrier-protein] synthase activity"/>
    <property type="evidence" value="ECO:0007669"/>
    <property type="project" value="UniProtKB-UniRule"/>
</dbReference>
<feature type="domain" description="Ketosynthase family 3 (KS3)" evidence="14">
    <location>
        <begin position="3"/>
        <end position="412"/>
    </location>
</feature>
<dbReference type="EMBL" id="LGAA01000018">
    <property type="protein sequence ID" value="KPD02571.1"/>
    <property type="molecule type" value="Genomic_DNA"/>
</dbReference>
<evidence type="ECO:0000256" key="13">
    <source>
        <dbReference type="RuleBase" id="RU003694"/>
    </source>
</evidence>